<sequence>MSYLLVKRRQGYALHYLLLEMAARRATRQSAGCFQTLDGELISYPAGQVALRTGAAMLIGGLLVGIIPSEIGGE</sequence>
<reference evidence="1" key="1">
    <citation type="submission" date="2021-10" db="EMBL/GenBank/DDBJ databases">
        <authorList>
            <person name="Dean J.D."/>
            <person name="Kim M.K."/>
            <person name="Newey C.N."/>
            <person name="Stoker T.S."/>
            <person name="Thompson D.W."/>
            <person name="Grose J.H."/>
        </authorList>
    </citation>
    <scope>NUCLEOTIDE SEQUENCE</scope>
    <source>
        <strain evidence="1">BT178</strain>
    </source>
</reference>
<comment type="caution">
    <text evidence="1">The sequence shown here is derived from an EMBL/GenBank/DDBJ whole genome shotgun (WGS) entry which is preliminary data.</text>
</comment>
<gene>
    <name evidence="1" type="ORF">LGH74_04490</name>
</gene>
<name>A0ABS8AN87_9BACT</name>
<accession>A0ABS8AN87</accession>
<proteinExistence type="predicted"/>
<protein>
    <submittedName>
        <fullName evidence="1">Uncharacterized protein</fullName>
    </submittedName>
</protein>
<evidence type="ECO:0000313" key="2">
    <source>
        <dbReference type="Proteomes" id="UP001165296"/>
    </source>
</evidence>
<dbReference type="Proteomes" id="UP001165296">
    <property type="component" value="Unassembled WGS sequence"/>
</dbReference>
<dbReference type="EMBL" id="JAJADR010000001">
    <property type="protein sequence ID" value="MCB2407224.1"/>
    <property type="molecule type" value="Genomic_DNA"/>
</dbReference>
<keyword evidence="2" id="KW-1185">Reference proteome</keyword>
<organism evidence="1 2">
    <name type="scientific">Hymenobacter lucidus</name>
    <dbReference type="NCBI Taxonomy" id="2880930"/>
    <lineage>
        <taxon>Bacteria</taxon>
        <taxon>Pseudomonadati</taxon>
        <taxon>Bacteroidota</taxon>
        <taxon>Cytophagia</taxon>
        <taxon>Cytophagales</taxon>
        <taxon>Hymenobacteraceae</taxon>
        <taxon>Hymenobacter</taxon>
    </lineage>
</organism>
<dbReference type="RefSeq" id="WP_226172592.1">
    <property type="nucleotide sequence ID" value="NZ_JAJADR010000001.1"/>
</dbReference>
<evidence type="ECO:0000313" key="1">
    <source>
        <dbReference type="EMBL" id="MCB2407224.1"/>
    </source>
</evidence>